<name>A0ABV9TQV1_9MICC</name>
<keyword evidence="7" id="KW-1185">Reference proteome</keyword>
<dbReference type="InterPro" id="IPR002295">
    <property type="entry name" value="N4/N6-MTase_EcoPI_Mod-like"/>
</dbReference>
<keyword evidence="3 6" id="KW-0808">Transferase</keyword>
<dbReference type="InterPro" id="IPR002941">
    <property type="entry name" value="DNA_methylase_N4/N6"/>
</dbReference>
<dbReference type="GO" id="GO:0032259">
    <property type="term" value="P:methylation"/>
    <property type="evidence" value="ECO:0007669"/>
    <property type="project" value="UniProtKB-KW"/>
</dbReference>
<evidence type="ECO:0000256" key="4">
    <source>
        <dbReference type="ARBA" id="ARBA00022691"/>
    </source>
</evidence>
<sequence length="645" mass="70910">MKSPKGRLELTWMGKDLALIPAEHGKYDYQWVDRSDPRAREVKSLQVTDTVGELEGPTGAGENLLIAGESADALRSLGTVPEWSQKYRGKVKLVYIDPPFNTDQAFEHYADALEHSVWLTMMRDRIRHLKPLMSGDASIWVHLDDAEVHRMRGLLDEEFGAENFVGEVVWQKADSTRNDAKGLSIDQDFILVYRRSAAWAPNRLPRTAKSDARFSSPDGDAKPWFDGDPTAPGAKTHQGMVYAIQHPITGELHYPARGRCWWTEQATILREMNGYAPYELRDIEDASARATLCGVPADAVRQGVQAVMLAIPLEEAQGIARQRYEQGDWPMVILRSGGTGGLGRKSYVPSTGLAVSTWWSNEMVGHNREAKAEIKALFPGQSAFDTPKPERLLSRIIQVATQPGDLVLDCFGGSGTTAAVAHKMGRRWVTVELLQSTVEKFIQPRLNKVVRGEDTGGITIQKERVDVAGLPEGMTPEDAQLFTTLLGRVTKSMSGLDPQTVKALRTATRTREETTAQWTGGGGFTVARMGPSMYEVDDEDGEVYLSEAATNGAFSQAVAGQLRFSLTPDHPVFCGVKRRLRLAVVDGVADEQVVRTVVEHLGDGEKAVVVAKGVLPEAEQLLSELSPGSRLRKAPEDLFPKATVK</sequence>
<evidence type="ECO:0000256" key="3">
    <source>
        <dbReference type="ARBA" id="ARBA00022679"/>
    </source>
</evidence>
<feature type="domain" description="DNA methylase N-4/N-6" evidence="5">
    <location>
        <begin position="354"/>
        <end position="439"/>
    </location>
</feature>
<evidence type="ECO:0000256" key="2">
    <source>
        <dbReference type="ARBA" id="ARBA00022603"/>
    </source>
</evidence>
<comment type="similarity">
    <text evidence="1">Belongs to the N(4)/N(6)-methyltransferase family.</text>
</comment>
<feature type="domain" description="DNA methylase N-4/N-6" evidence="5">
    <location>
        <begin position="91"/>
        <end position="199"/>
    </location>
</feature>
<evidence type="ECO:0000259" key="5">
    <source>
        <dbReference type="Pfam" id="PF01555"/>
    </source>
</evidence>
<dbReference type="EC" id="2.1.1.-" evidence="6"/>
<proteinExistence type="inferred from homology"/>
<keyword evidence="4" id="KW-0949">S-adenosyl-L-methionine</keyword>
<dbReference type="EMBL" id="JBHSIW010000036">
    <property type="protein sequence ID" value="MFC4905625.1"/>
    <property type="molecule type" value="Genomic_DNA"/>
</dbReference>
<dbReference type="PROSITE" id="PS00092">
    <property type="entry name" value="N6_MTASE"/>
    <property type="match status" value="1"/>
</dbReference>
<dbReference type="Proteomes" id="UP001595797">
    <property type="component" value="Unassembled WGS sequence"/>
</dbReference>
<keyword evidence="2 6" id="KW-0489">Methyltransferase</keyword>
<dbReference type="GO" id="GO:0008168">
    <property type="term" value="F:methyltransferase activity"/>
    <property type="evidence" value="ECO:0007669"/>
    <property type="project" value="UniProtKB-KW"/>
</dbReference>
<reference evidence="7" key="1">
    <citation type="journal article" date="2019" name="Int. J. Syst. Evol. Microbiol.">
        <title>The Global Catalogue of Microorganisms (GCM) 10K type strain sequencing project: providing services to taxonomists for standard genome sequencing and annotation.</title>
        <authorList>
            <consortium name="The Broad Institute Genomics Platform"/>
            <consortium name="The Broad Institute Genome Sequencing Center for Infectious Disease"/>
            <person name="Wu L."/>
            <person name="Ma J."/>
        </authorList>
    </citation>
    <scope>NUCLEOTIDE SEQUENCE [LARGE SCALE GENOMIC DNA]</scope>
    <source>
        <strain evidence="7">CGMCC 4.6946</strain>
    </source>
</reference>
<dbReference type="InterPro" id="IPR029063">
    <property type="entry name" value="SAM-dependent_MTases_sf"/>
</dbReference>
<dbReference type="Pfam" id="PF01555">
    <property type="entry name" value="N6_N4_Mtase"/>
    <property type="match status" value="2"/>
</dbReference>
<evidence type="ECO:0000313" key="6">
    <source>
        <dbReference type="EMBL" id="MFC4905625.1"/>
    </source>
</evidence>
<dbReference type="SUPFAM" id="SSF53335">
    <property type="entry name" value="S-adenosyl-L-methionine-dependent methyltransferases"/>
    <property type="match status" value="1"/>
</dbReference>
<dbReference type="InterPro" id="IPR002052">
    <property type="entry name" value="DNA_methylase_N6_adenine_CS"/>
</dbReference>
<dbReference type="RefSeq" id="WP_277552236.1">
    <property type="nucleotide sequence ID" value="NZ_JARAMH010000025.1"/>
</dbReference>
<protein>
    <submittedName>
        <fullName evidence="6">Site-specific DNA-methyltransferase</fullName>
        <ecNumber evidence="6">2.1.1.-</ecNumber>
    </submittedName>
</protein>
<gene>
    <name evidence="6" type="ORF">ACFPCS_18885</name>
</gene>
<dbReference type="Gene3D" id="3.40.50.150">
    <property type="entry name" value="Vaccinia Virus protein VP39"/>
    <property type="match status" value="1"/>
</dbReference>
<dbReference type="PRINTS" id="PR00506">
    <property type="entry name" value="D21N6MTFRASE"/>
</dbReference>
<accession>A0ABV9TQV1</accession>
<organism evidence="6 7">
    <name type="scientific">Kocuria oceani</name>
    <dbReference type="NCBI Taxonomy" id="988827"/>
    <lineage>
        <taxon>Bacteria</taxon>
        <taxon>Bacillati</taxon>
        <taxon>Actinomycetota</taxon>
        <taxon>Actinomycetes</taxon>
        <taxon>Micrococcales</taxon>
        <taxon>Micrococcaceae</taxon>
        <taxon>Kocuria</taxon>
    </lineage>
</organism>
<comment type="caution">
    <text evidence="6">The sequence shown here is derived from an EMBL/GenBank/DDBJ whole genome shotgun (WGS) entry which is preliminary data.</text>
</comment>
<evidence type="ECO:0000313" key="7">
    <source>
        <dbReference type="Proteomes" id="UP001595797"/>
    </source>
</evidence>
<evidence type="ECO:0000256" key="1">
    <source>
        <dbReference type="ARBA" id="ARBA00006594"/>
    </source>
</evidence>